<protein>
    <submittedName>
        <fullName evidence="7">Radical SAM protein</fullName>
    </submittedName>
</protein>
<dbReference type="Gene3D" id="3.20.20.70">
    <property type="entry name" value="Aldolase class I"/>
    <property type="match status" value="1"/>
</dbReference>
<dbReference type="RefSeq" id="WP_126383980.1">
    <property type="nucleotide sequence ID" value="NZ_RXYK01000005.1"/>
</dbReference>
<keyword evidence="3" id="KW-0479">Metal-binding</keyword>
<organism evidence="7 8">
    <name type="scientific">Chlorobium phaeovibrioides</name>
    <dbReference type="NCBI Taxonomy" id="1094"/>
    <lineage>
        <taxon>Bacteria</taxon>
        <taxon>Pseudomonadati</taxon>
        <taxon>Chlorobiota</taxon>
        <taxon>Chlorobiia</taxon>
        <taxon>Chlorobiales</taxon>
        <taxon>Chlorobiaceae</taxon>
        <taxon>Chlorobium/Pelodictyon group</taxon>
        <taxon>Chlorobium</taxon>
    </lineage>
</organism>
<evidence type="ECO:0000256" key="3">
    <source>
        <dbReference type="ARBA" id="ARBA00022723"/>
    </source>
</evidence>
<dbReference type="GO" id="GO:0046872">
    <property type="term" value="F:metal ion binding"/>
    <property type="evidence" value="ECO:0007669"/>
    <property type="project" value="UniProtKB-KW"/>
</dbReference>
<dbReference type="Pfam" id="PF04055">
    <property type="entry name" value="Radical_SAM"/>
    <property type="match status" value="1"/>
</dbReference>
<dbReference type="InterPro" id="IPR007197">
    <property type="entry name" value="rSAM"/>
</dbReference>
<dbReference type="SUPFAM" id="SSF102114">
    <property type="entry name" value="Radical SAM enzymes"/>
    <property type="match status" value="1"/>
</dbReference>
<evidence type="ECO:0000313" key="7">
    <source>
        <dbReference type="EMBL" id="RTY38350.1"/>
    </source>
</evidence>
<sequence>MSVYYSSLKFLRFQDRLEALKKGDLAAPVHIRVKPTNRCNHNCWYCCYRTGDLTLGEEMSLQDSIPGEKMIELAHEFVEMGVKAVTFSGGGEPLLYRPLPEVIDVLANGGVKVAALTNGAFLKDAVADSFAEHGTWVRISMDAWNDASYVKSRGARPGAFSALVSNIESFIARKSNCVLGISFIVTHENHGHIFDVVTMLKRCGVNHVKVSGAVVSDNAAGNNAYHASIKDEVARQITRANDLQDESFAVLNHYHDLEELFEKRYTTCPFLQFLVVVGADQQVYTCQDKAYTASGKMGSLDGRSFRDFWFSSRNRDFLKSFNPSASCGHHCVSHTKNLAILDYLNLDEEHGYFV</sequence>
<evidence type="ECO:0000256" key="5">
    <source>
        <dbReference type="ARBA" id="ARBA00023014"/>
    </source>
</evidence>
<evidence type="ECO:0000259" key="6">
    <source>
        <dbReference type="PROSITE" id="PS51918"/>
    </source>
</evidence>
<dbReference type="PROSITE" id="PS51918">
    <property type="entry name" value="RADICAL_SAM"/>
    <property type="match status" value="1"/>
</dbReference>
<evidence type="ECO:0000256" key="1">
    <source>
        <dbReference type="ARBA" id="ARBA00001966"/>
    </source>
</evidence>
<dbReference type="GO" id="GO:0051536">
    <property type="term" value="F:iron-sulfur cluster binding"/>
    <property type="evidence" value="ECO:0007669"/>
    <property type="project" value="UniProtKB-KW"/>
</dbReference>
<dbReference type="EMBL" id="RXYK01000005">
    <property type="protein sequence ID" value="RTY38350.1"/>
    <property type="molecule type" value="Genomic_DNA"/>
</dbReference>
<dbReference type="Proteomes" id="UP000279908">
    <property type="component" value="Unassembled WGS sequence"/>
</dbReference>
<dbReference type="InterPro" id="IPR013785">
    <property type="entry name" value="Aldolase_TIM"/>
</dbReference>
<dbReference type="CDD" id="cd01335">
    <property type="entry name" value="Radical_SAM"/>
    <property type="match status" value="1"/>
</dbReference>
<accession>A0A432AVN2</accession>
<dbReference type="SFLD" id="SFLDG01067">
    <property type="entry name" value="SPASM/twitch_domain_containing"/>
    <property type="match status" value="1"/>
</dbReference>
<evidence type="ECO:0000256" key="4">
    <source>
        <dbReference type="ARBA" id="ARBA00023004"/>
    </source>
</evidence>
<comment type="caution">
    <text evidence="7">The sequence shown here is derived from an EMBL/GenBank/DDBJ whole genome shotgun (WGS) entry which is preliminary data.</text>
</comment>
<dbReference type="SFLD" id="SFLDS00029">
    <property type="entry name" value="Radical_SAM"/>
    <property type="match status" value="1"/>
</dbReference>
<comment type="cofactor">
    <cofactor evidence="1">
        <name>[4Fe-4S] cluster</name>
        <dbReference type="ChEBI" id="CHEBI:49883"/>
    </cofactor>
</comment>
<evidence type="ECO:0000313" key="8">
    <source>
        <dbReference type="Proteomes" id="UP000279908"/>
    </source>
</evidence>
<evidence type="ECO:0000256" key="2">
    <source>
        <dbReference type="ARBA" id="ARBA00022691"/>
    </source>
</evidence>
<dbReference type="PANTHER" id="PTHR11228:SF7">
    <property type="entry name" value="PQQA PEPTIDE CYCLASE"/>
    <property type="match status" value="1"/>
</dbReference>
<keyword evidence="5" id="KW-0411">Iron-sulfur</keyword>
<name>A0A432AVN2_CHLPH</name>
<dbReference type="PANTHER" id="PTHR11228">
    <property type="entry name" value="RADICAL SAM DOMAIN PROTEIN"/>
    <property type="match status" value="1"/>
</dbReference>
<dbReference type="AlphaFoldDB" id="A0A432AVN2"/>
<dbReference type="GO" id="GO:0003824">
    <property type="term" value="F:catalytic activity"/>
    <property type="evidence" value="ECO:0007669"/>
    <property type="project" value="InterPro"/>
</dbReference>
<dbReference type="InterPro" id="IPR058240">
    <property type="entry name" value="rSAM_sf"/>
</dbReference>
<reference evidence="7 8" key="1">
    <citation type="submission" date="2018-12" db="EMBL/GenBank/DDBJ databases">
        <authorList>
            <person name="Lunina O.N."/>
            <person name="Grouzdev D.S."/>
            <person name="Gorlenko V.M."/>
            <person name="Savvichev A.S."/>
        </authorList>
    </citation>
    <scope>NUCLEOTIDE SEQUENCE [LARGE SCALE GENOMIC DNA]</scope>
    <source>
        <strain evidence="7 8">BrKhr-17</strain>
    </source>
</reference>
<keyword evidence="4" id="KW-0408">Iron</keyword>
<keyword evidence="2" id="KW-0949">S-adenosyl-L-methionine</keyword>
<gene>
    <name evidence="7" type="ORF">EKD02_04490</name>
</gene>
<feature type="domain" description="Radical SAM core" evidence="6">
    <location>
        <begin position="25"/>
        <end position="256"/>
    </location>
</feature>
<proteinExistence type="predicted"/>
<dbReference type="InterPro" id="IPR050377">
    <property type="entry name" value="Radical_SAM_PqqE_MftC-like"/>
</dbReference>